<dbReference type="EMBL" id="CAJNOC010000716">
    <property type="protein sequence ID" value="CAF0795444.1"/>
    <property type="molecule type" value="Genomic_DNA"/>
</dbReference>
<accession>A0A813SJJ3</accession>
<protein>
    <recommendedName>
        <fullName evidence="2">Phosducin domain-containing protein</fullName>
    </recommendedName>
</protein>
<dbReference type="InterPro" id="IPR036249">
    <property type="entry name" value="Thioredoxin-like_sf"/>
</dbReference>
<comment type="caution">
    <text evidence="3">The sequence shown here is derived from an EMBL/GenBank/DDBJ whole genome shotgun (WGS) entry which is preliminary data.</text>
</comment>
<evidence type="ECO:0000259" key="2">
    <source>
        <dbReference type="Pfam" id="PF02114"/>
    </source>
</evidence>
<sequence length="248" mass="29163">MQDPNADTEWNDVLRAKGIIPPKPKEAEITEEQIIDIVERTVQEKINKNYLEDKNIDELDELEDEEEERILAEMRRRRMAELKEMQEKAKFGYVREITAVDYVKEVNQAGEGIWVVLHLYKSGIPLCSLINQYMDTLAVKFPAVKFIKSISTTCVPNYPDKNLPTIFIYYENDLKNQIIGPLAFNGMNFKIDDFEWRLHIFGVLKSNLKRDEQKDFERDSGLDRFENEMIKTIRQGLRKNDDDSDDDY</sequence>
<dbReference type="CDD" id="cd02988">
    <property type="entry name" value="Phd_like_VIAF"/>
    <property type="match status" value="1"/>
</dbReference>
<dbReference type="PANTHER" id="PTHR45809:SF3">
    <property type="entry name" value="VIRAL IAP-ASSOCIATED FACTOR HOMOLOG"/>
    <property type="match status" value="1"/>
</dbReference>
<evidence type="ECO:0000313" key="3">
    <source>
        <dbReference type="EMBL" id="CAF0795444.1"/>
    </source>
</evidence>
<dbReference type="Gene3D" id="3.40.30.10">
    <property type="entry name" value="Glutaredoxin"/>
    <property type="match status" value="1"/>
</dbReference>
<dbReference type="Proteomes" id="UP000663879">
    <property type="component" value="Unassembled WGS sequence"/>
</dbReference>
<reference evidence="3" key="1">
    <citation type="submission" date="2021-02" db="EMBL/GenBank/DDBJ databases">
        <authorList>
            <person name="Nowell W R."/>
        </authorList>
    </citation>
    <scope>NUCLEOTIDE SEQUENCE</scope>
    <source>
        <strain evidence="3">Ploen Becks lab</strain>
    </source>
</reference>
<evidence type="ECO:0000313" key="4">
    <source>
        <dbReference type="Proteomes" id="UP000663879"/>
    </source>
</evidence>
<keyword evidence="4" id="KW-1185">Reference proteome</keyword>
<gene>
    <name evidence="3" type="ORF">OXX778_LOCUS6191</name>
</gene>
<organism evidence="3 4">
    <name type="scientific">Brachionus calyciflorus</name>
    <dbReference type="NCBI Taxonomy" id="104777"/>
    <lineage>
        <taxon>Eukaryota</taxon>
        <taxon>Metazoa</taxon>
        <taxon>Spiralia</taxon>
        <taxon>Gnathifera</taxon>
        <taxon>Rotifera</taxon>
        <taxon>Eurotatoria</taxon>
        <taxon>Monogononta</taxon>
        <taxon>Pseudotrocha</taxon>
        <taxon>Ploima</taxon>
        <taxon>Brachionidae</taxon>
        <taxon>Brachionus</taxon>
    </lineage>
</organism>
<dbReference type="GO" id="GO:0005737">
    <property type="term" value="C:cytoplasm"/>
    <property type="evidence" value="ECO:0007669"/>
    <property type="project" value="TreeGrafter"/>
</dbReference>
<feature type="domain" description="Phosducin" evidence="2">
    <location>
        <begin position="41"/>
        <end position="205"/>
    </location>
</feature>
<dbReference type="AlphaFoldDB" id="A0A813SJJ3"/>
<dbReference type="InterPro" id="IPR051498">
    <property type="entry name" value="Phosducin-like_chap/apop_reg"/>
</dbReference>
<evidence type="ECO:0000256" key="1">
    <source>
        <dbReference type="ARBA" id="ARBA00009686"/>
    </source>
</evidence>
<dbReference type="GO" id="GO:0006457">
    <property type="term" value="P:protein folding"/>
    <property type="evidence" value="ECO:0007669"/>
    <property type="project" value="TreeGrafter"/>
</dbReference>
<proteinExistence type="inferred from homology"/>
<name>A0A813SJJ3_9BILA</name>
<dbReference type="InterPro" id="IPR024253">
    <property type="entry name" value="Phosducin_thioredoxin-like_dom"/>
</dbReference>
<dbReference type="SUPFAM" id="SSF52833">
    <property type="entry name" value="Thioredoxin-like"/>
    <property type="match status" value="1"/>
</dbReference>
<comment type="similarity">
    <text evidence="1">Belongs to the phosducin family.</text>
</comment>
<dbReference type="OrthoDB" id="45518at2759"/>
<dbReference type="Pfam" id="PF02114">
    <property type="entry name" value="Phosducin"/>
    <property type="match status" value="1"/>
</dbReference>
<dbReference type="PANTHER" id="PTHR45809">
    <property type="entry name" value="VIRAL IAP-ASSOCIATED FACTOR HOMOLOG"/>
    <property type="match status" value="1"/>
</dbReference>